<comment type="caution">
    <text evidence="2">The sequence shown here is derived from an EMBL/GenBank/DDBJ whole genome shotgun (WGS) entry which is preliminary data.</text>
</comment>
<dbReference type="EMBL" id="LVHI01000002">
    <property type="protein sequence ID" value="OAK56893.1"/>
    <property type="molecule type" value="Genomic_DNA"/>
</dbReference>
<accession>A0A177YN15</accession>
<organism evidence="2 3">
    <name type="scientific">Rhodococcoides kyotonense</name>
    <dbReference type="NCBI Taxonomy" id="398843"/>
    <lineage>
        <taxon>Bacteria</taxon>
        <taxon>Bacillati</taxon>
        <taxon>Actinomycetota</taxon>
        <taxon>Actinomycetes</taxon>
        <taxon>Mycobacteriales</taxon>
        <taxon>Nocardiaceae</taxon>
        <taxon>Rhodococcoides</taxon>
    </lineage>
</organism>
<evidence type="ECO:0000256" key="1">
    <source>
        <dbReference type="SAM" id="MobiDB-lite"/>
    </source>
</evidence>
<protein>
    <submittedName>
        <fullName evidence="2">Uncharacterized protein</fullName>
    </submittedName>
</protein>
<sequence>MQRTVIASNRGMTRYADVGTTIAVSSSARHHVGHVAVVGTTDAIRVIPTATNGKIDIQVIRTLRWVDGVGGPDGIGRRRRRSLEAPWRSSAT</sequence>
<dbReference type="Proteomes" id="UP000077519">
    <property type="component" value="Unassembled WGS sequence"/>
</dbReference>
<gene>
    <name evidence="2" type="ORF">A3K89_14835</name>
</gene>
<evidence type="ECO:0000313" key="2">
    <source>
        <dbReference type="EMBL" id="OAK56893.1"/>
    </source>
</evidence>
<feature type="region of interest" description="Disordered" evidence="1">
    <location>
        <begin position="71"/>
        <end position="92"/>
    </location>
</feature>
<evidence type="ECO:0000313" key="3">
    <source>
        <dbReference type="Proteomes" id="UP000077519"/>
    </source>
</evidence>
<reference evidence="2 3" key="1">
    <citation type="submission" date="2016-03" db="EMBL/GenBank/DDBJ databases">
        <title>Genome sequence of Rhodococcus kyotonensis KB10.</title>
        <authorList>
            <person name="Jeong H."/>
            <person name="Hong C.E."/>
            <person name="Jo S.H."/>
            <person name="Park J.M."/>
        </authorList>
    </citation>
    <scope>NUCLEOTIDE SEQUENCE [LARGE SCALE GENOMIC DNA]</scope>
    <source>
        <strain evidence="2 3">KB10</strain>
    </source>
</reference>
<proteinExistence type="predicted"/>
<keyword evidence="3" id="KW-1185">Reference proteome</keyword>
<name>A0A177YN15_9NOCA</name>
<dbReference type="AlphaFoldDB" id="A0A177YN15"/>